<dbReference type="EMBL" id="JBHULN010000008">
    <property type="protein sequence ID" value="MFD2571817.1"/>
    <property type="molecule type" value="Genomic_DNA"/>
</dbReference>
<sequence length="106" mass="11982">MTIELYAASTSDALETIDSPISNTTGELPDQEPTLDLGDLLGTFDSREEAINFVQNRASVRNQEVVDTHYAPFNVYTHVDWLKVTLKNADQSTQHEHYYLVTDEGY</sequence>
<reference evidence="2" key="1">
    <citation type="journal article" date="2019" name="Int. J. Syst. Evol. Microbiol.">
        <title>The Global Catalogue of Microorganisms (GCM) 10K type strain sequencing project: providing services to taxonomists for standard genome sequencing and annotation.</title>
        <authorList>
            <consortium name="The Broad Institute Genomics Platform"/>
            <consortium name="The Broad Institute Genome Sequencing Center for Infectious Disease"/>
            <person name="Wu L."/>
            <person name="Ma J."/>
        </authorList>
    </citation>
    <scope>NUCLEOTIDE SEQUENCE [LARGE SCALE GENOMIC DNA]</scope>
    <source>
        <strain evidence="2">KCTC 42805</strain>
    </source>
</reference>
<proteinExistence type="predicted"/>
<comment type="caution">
    <text evidence="1">The sequence shown here is derived from an EMBL/GenBank/DDBJ whole genome shotgun (WGS) entry which is preliminary data.</text>
</comment>
<keyword evidence="2" id="KW-1185">Reference proteome</keyword>
<evidence type="ECO:0000313" key="2">
    <source>
        <dbReference type="Proteomes" id="UP001597469"/>
    </source>
</evidence>
<gene>
    <name evidence="1" type="ORF">ACFSUS_14325</name>
</gene>
<dbReference type="Proteomes" id="UP001597469">
    <property type="component" value="Unassembled WGS sequence"/>
</dbReference>
<evidence type="ECO:0000313" key="1">
    <source>
        <dbReference type="EMBL" id="MFD2571817.1"/>
    </source>
</evidence>
<protein>
    <submittedName>
        <fullName evidence="1">Uncharacterized protein</fullName>
    </submittedName>
</protein>
<dbReference type="RefSeq" id="WP_381523684.1">
    <property type="nucleotide sequence ID" value="NZ_JBHULN010000008.1"/>
</dbReference>
<name>A0ABW5M5I6_9BACT</name>
<organism evidence="1 2">
    <name type="scientific">Spirosoma soli</name>
    <dbReference type="NCBI Taxonomy" id="1770529"/>
    <lineage>
        <taxon>Bacteria</taxon>
        <taxon>Pseudomonadati</taxon>
        <taxon>Bacteroidota</taxon>
        <taxon>Cytophagia</taxon>
        <taxon>Cytophagales</taxon>
        <taxon>Cytophagaceae</taxon>
        <taxon>Spirosoma</taxon>
    </lineage>
</organism>
<accession>A0ABW5M5I6</accession>